<dbReference type="Proteomes" id="UP001530315">
    <property type="component" value="Unassembled WGS sequence"/>
</dbReference>
<evidence type="ECO:0000313" key="1">
    <source>
        <dbReference type="EMBL" id="KAL3762568.1"/>
    </source>
</evidence>
<keyword evidence="2" id="KW-1185">Reference proteome</keyword>
<evidence type="ECO:0008006" key="3">
    <source>
        <dbReference type="Google" id="ProtNLM"/>
    </source>
</evidence>
<sequence length="225" mass="25523">MRDAAMPKLVDVIFLDIDGVLLPFGGGARIGDRQQHNELTRHTEGCIFPDRTMEALTTLLTRLNASGEEATNDDASSSLSSYHAKLVLSSTWRARPEFVEDILSSFRAYAIARGREDATVLRVWKSHSDSFFDVTDPNYHATRHEEILNWVWTKANNAREEYIVRSWIALDDEDLVNVEGRVLPEAIKHAVKTESSVGLTLTEVCLGVRLIETQIREFHLMKRKI</sequence>
<accession>A0ABD3MFL4</accession>
<evidence type="ECO:0000313" key="2">
    <source>
        <dbReference type="Proteomes" id="UP001530315"/>
    </source>
</evidence>
<comment type="caution">
    <text evidence="1">The sequence shown here is derived from an EMBL/GenBank/DDBJ whole genome shotgun (WGS) entry which is preliminary data.</text>
</comment>
<name>A0ABD3MFL4_9STRA</name>
<proteinExistence type="predicted"/>
<dbReference type="AlphaFoldDB" id="A0ABD3MFL4"/>
<reference evidence="1 2" key="1">
    <citation type="submission" date="2024-10" db="EMBL/GenBank/DDBJ databases">
        <title>Updated reference genomes for cyclostephanoid diatoms.</title>
        <authorList>
            <person name="Roberts W.R."/>
            <person name="Alverson A.J."/>
        </authorList>
    </citation>
    <scope>NUCLEOTIDE SEQUENCE [LARGE SCALE GENOMIC DNA]</scope>
    <source>
        <strain evidence="1 2">AJA276-08</strain>
    </source>
</reference>
<dbReference type="EMBL" id="JALLAZ020001824">
    <property type="protein sequence ID" value="KAL3762568.1"/>
    <property type="molecule type" value="Genomic_DNA"/>
</dbReference>
<gene>
    <name evidence="1" type="ORF">ACHAW5_003106</name>
</gene>
<dbReference type="Pfam" id="PF18143">
    <property type="entry name" value="HAD_SAK_2"/>
    <property type="match status" value="1"/>
</dbReference>
<protein>
    <recommendedName>
        <fullName evidence="3">FCP1 homology domain-containing protein</fullName>
    </recommendedName>
</protein>
<organism evidence="1 2">
    <name type="scientific">Stephanodiscus triporus</name>
    <dbReference type="NCBI Taxonomy" id="2934178"/>
    <lineage>
        <taxon>Eukaryota</taxon>
        <taxon>Sar</taxon>
        <taxon>Stramenopiles</taxon>
        <taxon>Ochrophyta</taxon>
        <taxon>Bacillariophyta</taxon>
        <taxon>Coscinodiscophyceae</taxon>
        <taxon>Thalassiosirophycidae</taxon>
        <taxon>Stephanodiscales</taxon>
        <taxon>Stephanodiscaceae</taxon>
        <taxon>Stephanodiscus</taxon>
    </lineage>
</organism>